<organism evidence="1 2">
    <name type="scientific">Blattamonas nauphoetae</name>
    <dbReference type="NCBI Taxonomy" id="2049346"/>
    <lineage>
        <taxon>Eukaryota</taxon>
        <taxon>Metamonada</taxon>
        <taxon>Preaxostyla</taxon>
        <taxon>Oxymonadida</taxon>
        <taxon>Blattamonas</taxon>
    </lineage>
</organism>
<name>A0ABQ9YLQ1_9EUKA</name>
<dbReference type="EMBL" id="JARBJD010000002">
    <property type="protein sequence ID" value="KAK2964596.1"/>
    <property type="molecule type" value="Genomic_DNA"/>
</dbReference>
<dbReference type="Proteomes" id="UP001281761">
    <property type="component" value="Unassembled WGS sequence"/>
</dbReference>
<comment type="caution">
    <text evidence="1">The sequence shown here is derived from an EMBL/GenBank/DDBJ whole genome shotgun (WGS) entry which is preliminary data.</text>
</comment>
<sequence>MRGLSWRKYQINCLLGTCHFSSKEGILTKLRDVQPSSSRSCNLTRHNNIKHRCTLPHCLFRETNNNFCRIHLSINQVMHQNNNSLMVFSIPNILFFFLV</sequence>
<gene>
    <name evidence="1" type="ORF">BLNAU_513</name>
</gene>
<evidence type="ECO:0000313" key="1">
    <source>
        <dbReference type="EMBL" id="KAK2964596.1"/>
    </source>
</evidence>
<accession>A0ABQ9YLQ1</accession>
<keyword evidence="2" id="KW-1185">Reference proteome</keyword>
<evidence type="ECO:0000313" key="2">
    <source>
        <dbReference type="Proteomes" id="UP001281761"/>
    </source>
</evidence>
<reference evidence="1 2" key="1">
    <citation type="journal article" date="2022" name="bioRxiv">
        <title>Genomics of Preaxostyla Flagellates Illuminates Evolutionary Transitions and the Path Towards Mitochondrial Loss.</title>
        <authorList>
            <person name="Novak L.V.F."/>
            <person name="Treitli S.C."/>
            <person name="Pyrih J."/>
            <person name="Halakuc P."/>
            <person name="Pipaliya S.V."/>
            <person name="Vacek V."/>
            <person name="Brzon O."/>
            <person name="Soukal P."/>
            <person name="Eme L."/>
            <person name="Dacks J.B."/>
            <person name="Karnkowska A."/>
            <person name="Elias M."/>
            <person name="Hampl V."/>
        </authorList>
    </citation>
    <scope>NUCLEOTIDE SEQUENCE [LARGE SCALE GENOMIC DNA]</scope>
    <source>
        <strain evidence="1">NAU3</strain>
        <tissue evidence="1">Gut</tissue>
    </source>
</reference>
<protein>
    <submittedName>
        <fullName evidence="1">Uncharacterized protein</fullName>
    </submittedName>
</protein>
<proteinExistence type="predicted"/>